<gene>
    <name evidence="1" type="ORF">J3359_13055</name>
</gene>
<sequence>MLVEFDSIPEDAKVWIYPSSRKFYANEIEEVERKVKNFVETWKAENEDFKASYKILYNRFIILTADDITTTLTSKDIDTSVVFIIELQQTYNVALLDKMNVCFKQGKFVQYKELKDFKKLLKNKAVTAKTIVFDNLITTKQEFENHWEVAIENSWYSRFLK</sequence>
<proteinExistence type="predicted"/>
<dbReference type="EMBL" id="CP071869">
    <property type="protein sequence ID" value="QTE21743.1"/>
    <property type="molecule type" value="Genomic_DNA"/>
</dbReference>
<name>A0A975CLA1_9FLAO</name>
<reference evidence="1 2" key="1">
    <citation type="submission" date="2021-03" db="EMBL/GenBank/DDBJ databases">
        <title>Complete genome of Polaribacter_sp.SM13.</title>
        <authorList>
            <person name="Jeong S.W."/>
            <person name="Bae J.W."/>
        </authorList>
    </citation>
    <scope>NUCLEOTIDE SEQUENCE [LARGE SCALE GENOMIC DNA]</scope>
    <source>
        <strain evidence="1 2">SM13</strain>
    </source>
</reference>
<evidence type="ECO:0000313" key="2">
    <source>
        <dbReference type="Proteomes" id="UP000663920"/>
    </source>
</evidence>
<dbReference type="Proteomes" id="UP000663920">
    <property type="component" value="Chromosome"/>
</dbReference>
<dbReference type="KEGG" id="pcea:J3359_13055"/>
<organism evidence="1 2">
    <name type="scientific">Polaribacter cellanae</name>
    <dbReference type="NCBI Taxonomy" id="2818493"/>
    <lineage>
        <taxon>Bacteria</taxon>
        <taxon>Pseudomonadati</taxon>
        <taxon>Bacteroidota</taxon>
        <taxon>Flavobacteriia</taxon>
        <taxon>Flavobacteriales</taxon>
        <taxon>Flavobacteriaceae</taxon>
    </lineage>
</organism>
<accession>A0A975CLA1</accession>
<dbReference type="AlphaFoldDB" id="A0A975CLA1"/>
<evidence type="ECO:0000313" key="1">
    <source>
        <dbReference type="EMBL" id="QTE21743.1"/>
    </source>
</evidence>
<dbReference type="RefSeq" id="WP_208077295.1">
    <property type="nucleotide sequence ID" value="NZ_CP071869.1"/>
</dbReference>
<keyword evidence="2" id="KW-1185">Reference proteome</keyword>
<protein>
    <submittedName>
        <fullName evidence="1">ABC transporter ATPase</fullName>
    </submittedName>
</protein>